<gene>
    <name evidence="2" type="ORF">PKF023_08250</name>
</gene>
<dbReference type="EMBL" id="AP026973">
    <property type="protein sequence ID" value="BDT77022.1"/>
    <property type="molecule type" value="Genomic_DNA"/>
</dbReference>
<reference evidence="2" key="1">
    <citation type="submission" date="2022-11" db="EMBL/GenBank/DDBJ databases">
        <title>Complete Genome Sequences of three Polynucleobacter sp. Subcluster PnecC Strains KF022, KF023, and KF032 Isolated from a Shallow Eutrophic Lake in Japan.</title>
        <authorList>
            <person name="Ogata Y."/>
            <person name="Watanabe K."/>
            <person name="Takemine S."/>
            <person name="Shindo C."/>
            <person name="Kurokawa R."/>
            <person name="Suda W."/>
        </authorList>
    </citation>
    <scope>NUCLEOTIDE SEQUENCE</scope>
    <source>
        <strain evidence="2">KF023</strain>
    </source>
</reference>
<accession>A0A9C7CY33</accession>
<sequence>MLTQSNLWLAAQKLANIQMQYAKSGRTLNEAALCGAKDFVEWQHYPSNDLADANSGYEFYYHAHSADEMVDGEHGHFHVIKRDAKSFHHLVGIALDQKGLPTRLFTTNQWVTGEEMIDSDLVIKSLKGFEMVVKGRMAPVSNWVGALIQLFSAEIEKLIVGREQKIRLLEVECGGRENALNSRKHHVLTECKIDLLGRLSENLLVVNS</sequence>
<organism evidence="2">
    <name type="scientific">Polynucleobacter yangtzensis</name>
    <dbReference type="NCBI Taxonomy" id="1743159"/>
    <lineage>
        <taxon>Bacteria</taxon>
        <taxon>Pseudomonadati</taxon>
        <taxon>Pseudomonadota</taxon>
        <taxon>Betaproteobacteria</taxon>
        <taxon>Burkholderiales</taxon>
        <taxon>Burkholderiaceae</taxon>
        <taxon>Polynucleobacter</taxon>
    </lineage>
</organism>
<dbReference type="Pfam" id="PF22308">
    <property type="entry name" value="DUF6969"/>
    <property type="match status" value="1"/>
</dbReference>
<evidence type="ECO:0000313" key="2">
    <source>
        <dbReference type="EMBL" id="BDT77022.1"/>
    </source>
</evidence>
<evidence type="ECO:0000259" key="1">
    <source>
        <dbReference type="Pfam" id="PF22308"/>
    </source>
</evidence>
<dbReference type="AlphaFoldDB" id="A0A9C7CY33"/>
<dbReference type="KEGG" id="pyt:PKF023_08250"/>
<protein>
    <recommendedName>
        <fullName evidence="1">DUF6969 domain-containing protein</fullName>
    </recommendedName>
</protein>
<dbReference type="InterPro" id="IPR054242">
    <property type="entry name" value="DUF6969"/>
</dbReference>
<name>A0A9C7CY33_9BURK</name>
<feature type="domain" description="DUF6969" evidence="1">
    <location>
        <begin position="10"/>
        <end position="193"/>
    </location>
</feature>
<dbReference type="Proteomes" id="UP001211097">
    <property type="component" value="Chromosome"/>
</dbReference>
<proteinExistence type="predicted"/>
<dbReference type="RefSeq" id="WP_281743417.1">
    <property type="nucleotide sequence ID" value="NZ_AP026973.1"/>
</dbReference>